<dbReference type="UniPathway" id="UPA00219"/>
<proteinExistence type="inferred from homology"/>
<feature type="domain" description="Mur ligase C-terminal" evidence="13">
    <location>
        <begin position="352"/>
        <end position="456"/>
    </location>
</feature>
<dbReference type="RefSeq" id="WP_077812107.1">
    <property type="nucleotide sequence ID" value="NZ_CP014692.1"/>
</dbReference>
<keyword evidence="5 10" id="KW-0067">ATP-binding</keyword>
<dbReference type="InterPro" id="IPR036565">
    <property type="entry name" value="Mur-like_cat_sf"/>
</dbReference>
<keyword evidence="7 10" id="KW-0573">Peptidoglycan synthesis</keyword>
<comment type="function">
    <text evidence="10 11">Involved in cell wall formation. Catalyzes the final step in the synthesis of UDP-N-acetylmuramoyl-pentapeptide, the precursor of murein.</text>
</comment>
<evidence type="ECO:0000256" key="6">
    <source>
        <dbReference type="ARBA" id="ARBA00022960"/>
    </source>
</evidence>
<keyword evidence="3 10" id="KW-0132">Cell division</keyword>
<dbReference type="GO" id="GO:0008766">
    <property type="term" value="F:UDP-N-acetylmuramoylalanyl-D-glutamyl-2,6-diaminopimelate-D-alanyl-D-alanine ligase activity"/>
    <property type="evidence" value="ECO:0007669"/>
    <property type="project" value="RHEA"/>
</dbReference>
<dbReference type="InterPro" id="IPR004101">
    <property type="entry name" value="Mur_ligase_C"/>
</dbReference>
<dbReference type="GO" id="GO:0051301">
    <property type="term" value="P:cell division"/>
    <property type="evidence" value="ECO:0007669"/>
    <property type="project" value="UniProtKB-KW"/>
</dbReference>
<dbReference type="NCBIfam" id="TIGR01143">
    <property type="entry name" value="murF"/>
    <property type="match status" value="1"/>
</dbReference>
<dbReference type="HAMAP" id="MF_02019">
    <property type="entry name" value="MurF"/>
    <property type="match status" value="1"/>
</dbReference>
<name>A0A1U9KE50_ACEAC</name>
<evidence type="ECO:0000256" key="2">
    <source>
        <dbReference type="ARBA" id="ARBA00022598"/>
    </source>
</evidence>
<dbReference type="Pfam" id="PF01225">
    <property type="entry name" value="Mur_ligase"/>
    <property type="match status" value="1"/>
</dbReference>
<keyword evidence="4 10" id="KW-0547">Nucleotide-binding</keyword>
<comment type="similarity">
    <text evidence="10">Belongs to the MurCDEF family. MurF subfamily.</text>
</comment>
<evidence type="ECO:0000256" key="3">
    <source>
        <dbReference type="ARBA" id="ARBA00022618"/>
    </source>
</evidence>
<dbReference type="EMBL" id="CP014692">
    <property type="protein sequence ID" value="AQS84070.1"/>
    <property type="molecule type" value="Genomic_DNA"/>
</dbReference>
<keyword evidence="1 10" id="KW-0963">Cytoplasm</keyword>
<dbReference type="PANTHER" id="PTHR43024:SF1">
    <property type="entry name" value="UDP-N-ACETYLMURAMOYL-TRIPEPTIDE--D-ALANYL-D-ALANINE LIGASE"/>
    <property type="match status" value="1"/>
</dbReference>
<keyword evidence="6 10" id="KW-0133">Cell shape</keyword>
<organism evidence="15 16">
    <name type="scientific">Acetobacter aceti</name>
    <dbReference type="NCBI Taxonomy" id="435"/>
    <lineage>
        <taxon>Bacteria</taxon>
        <taxon>Pseudomonadati</taxon>
        <taxon>Pseudomonadota</taxon>
        <taxon>Alphaproteobacteria</taxon>
        <taxon>Acetobacterales</taxon>
        <taxon>Acetobacteraceae</taxon>
        <taxon>Acetobacter</taxon>
        <taxon>Acetobacter subgen. Acetobacter</taxon>
    </lineage>
</organism>
<protein>
    <recommendedName>
        <fullName evidence="10 11">UDP-N-acetylmuramoyl-tripeptide--D-alanyl-D-alanine ligase</fullName>
        <ecNumber evidence="10 11">6.3.2.10</ecNumber>
    </recommendedName>
    <alternativeName>
        <fullName evidence="10">D-alanyl-D-alanine-adding enzyme</fullName>
    </alternativeName>
</protein>
<evidence type="ECO:0000256" key="7">
    <source>
        <dbReference type="ARBA" id="ARBA00022984"/>
    </source>
</evidence>
<evidence type="ECO:0000259" key="13">
    <source>
        <dbReference type="Pfam" id="PF02875"/>
    </source>
</evidence>
<comment type="catalytic activity">
    <reaction evidence="10 11">
        <text>D-alanyl-D-alanine + UDP-N-acetyl-alpha-D-muramoyl-L-alanyl-gamma-D-glutamyl-meso-2,6-diaminopimelate + ATP = UDP-N-acetyl-alpha-D-muramoyl-L-alanyl-gamma-D-glutamyl-meso-2,6-diaminopimeloyl-D-alanyl-D-alanine + ADP + phosphate + H(+)</text>
        <dbReference type="Rhea" id="RHEA:28374"/>
        <dbReference type="ChEBI" id="CHEBI:15378"/>
        <dbReference type="ChEBI" id="CHEBI:30616"/>
        <dbReference type="ChEBI" id="CHEBI:43474"/>
        <dbReference type="ChEBI" id="CHEBI:57822"/>
        <dbReference type="ChEBI" id="CHEBI:61386"/>
        <dbReference type="ChEBI" id="CHEBI:83905"/>
        <dbReference type="ChEBI" id="CHEBI:456216"/>
        <dbReference type="EC" id="6.3.2.10"/>
    </reaction>
</comment>
<dbReference type="GO" id="GO:0071555">
    <property type="term" value="P:cell wall organization"/>
    <property type="evidence" value="ECO:0007669"/>
    <property type="project" value="UniProtKB-KW"/>
</dbReference>
<feature type="domain" description="Mur ligase N-terminal catalytic" evidence="12">
    <location>
        <begin position="34"/>
        <end position="83"/>
    </location>
</feature>
<evidence type="ECO:0000256" key="11">
    <source>
        <dbReference type="RuleBase" id="RU004136"/>
    </source>
</evidence>
<comment type="subcellular location">
    <subcellularLocation>
        <location evidence="10 11">Cytoplasm</location>
    </subcellularLocation>
</comment>
<evidence type="ECO:0000313" key="15">
    <source>
        <dbReference type="EMBL" id="AQS84070.1"/>
    </source>
</evidence>
<dbReference type="InterPro" id="IPR035911">
    <property type="entry name" value="MurE/MurF_N"/>
</dbReference>
<sequence length="472" mass="48649">MSILWTGEELAAATQGRFTGGRFGSGDGRAITASGVSIDTRTLETGDLFIALLGENSDGHTHVALALDKGAAAVLVHRTDELEGVDPADPRLLIVGDTMVGLWDLARAARARFTGDVVAVTGSVGKTTTKEMLRVALGALGKTHASAASYNNHWGVPLTLARLPRDAVFCVSEIGMNHPGEIAPLAELVRPDVAVISTIGSAHLGHMGSLEAIAQEKASIITALPRGGIAIVPDDAEGQPIFTDVAQASGVILWQSGFTGTSTARITDLELSGDGSRFVAHVAGTAVPVDIRAPGEHLARNALSTLAVVAALHGGGPELSRAAVALAGFTPGTGRGAASPILDGEALLLDESYNASVLSIRAALGVLALLPAKRRVAVLGDIRELGDFAHEEHLSLEPAVSAAADLVFCCGPHMKDLFDALPSSRRGSWEETSTALAPLVRATLQPGDAVLVKGSFGSRMKTVVDALKAENV</sequence>
<keyword evidence="16" id="KW-1185">Reference proteome</keyword>
<dbReference type="GO" id="GO:0047480">
    <property type="term" value="F:UDP-N-acetylmuramoyl-tripeptide-D-alanyl-D-alanine ligase activity"/>
    <property type="evidence" value="ECO:0007669"/>
    <property type="project" value="UniProtKB-UniRule"/>
</dbReference>
<dbReference type="Pfam" id="PF02875">
    <property type="entry name" value="Mur_ligase_C"/>
    <property type="match status" value="1"/>
</dbReference>
<dbReference type="GO" id="GO:0005737">
    <property type="term" value="C:cytoplasm"/>
    <property type="evidence" value="ECO:0007669"/>
    <property type="project" value="UniProtKB-SubCell"/>
</dbReference>
<evidence type="ECO:0000313" key="16">
    <source>
        <dbReference type="Proteomes" id="UP000188937"/>
    </source>
</evidence>
<dbReference type="EC" id="6.3.2.10" evidence="10 11"/>
<dbReference type="OrthoDB" id="9800958at2"/>
<dbReference type="InterPro" id="IPR036615">
    <property type="entry name" value="Mur_ligase_C_dom_sf"/>
</dbReference>
<evidence type="ECO:0000256" key="10">
    <source>
        <dbReference type="HAMAP-Rule" id="MF_02019"/>
    </source>
</evidence>
<gene>
    <name evidence="10" type="primary">murF</name>
    <name evidence="15" type="ORF">A0U92_04025</name>
</gene>
<dbReference type="SUPFAM" id="SSF53244">
    <property type="entry name" value="MurD-like peptide ligases, peptide-binding domain"/>
    <property type="match status" value="1"/>
</dbReference>
<accession>A0A1U9KE50</accession>
<dbReference type="KEGG" id="aace:A0U92_04025"/>
<dbReference type="STRING" id="435.A0U92_04025"/>
<dbReference type="eggNOG" id="COG0770">
    <property type="taxonomic scope" value="Bacteria"/>
</dbReference>
<evidence type="ECO:0000256" key="8">
    <source>
        <dbReference type="ARBA" id="ARBA00023306"/>
    </source>
</evidence>
<dbReference type="Gene3D" id="3.40.1190.10">
    <property type="entry name" value="Mur-like, catalytic domain"/>
    <property type="match status" value="1"/>
</dbReference>
<reference evidence="15 16" key="1">
    <citation type="submission" date="2016-03" db="EMBL/GenBank/DDBJ databases">
        <title>Acetic acid bacteria sequencing.</title>
        <authorList>
            <person name="Brandt J."/>
            <person name="Jakob F."/>
            <person name="Vogel R.F."/>
        </authorList>
    </citation>
    <scope>NUCLEOTIDE SEQUENCE [LARGE SCALE GENOMIC DNA]</scope>
    <source>
        <strain evidence="15 16">TMW2.1153</strain>
    </source>
</reference>
<dbReference type="AlphaFoldDB" id="A0A1U9KE50"/>
<keyword evidence="8 10" id="KW-0131">Cell cycle</keyword>
<dbReference type="GO" id="GO:0009252">
    <property type="term" value="P:peptidoglycan biosynthetic process"/>
    <property type="evidence" value="ECO:0007669"/>
    <property type="project" value="UniProtKB-UniRule"/>
</dbReference>
<dbReference type="Proteomes" id="UP000188937">
    <property type="component" value="Chromosome"/>
</dbReference>
<evidence type="ECO:0000256" key="1">
    <source>
        <dbReference type="ARBA" id="ARBA00022490"/>
    </source>
</evidence>
<comment type="pathway">
    <text evidence="10 11">Cell wall biogenesis; peptidoglycan biosynthesis.</text>
</comment>
<evidence type="ECO:0000259" key="14">
    <source>
        <dbReference type="Pfam" id="PF08245"/>
    </source>
</evidence>
<evidence type="ECO:0000259" key="12">
    <source>
        <dbReference type="Pfam" id="PF01225"/>
    </source>
</evidence>
<dbReference type="GO" id="GO:0008360">
    <property type="term" value="P:regulation of cell shape"/>
    <property type="evidence" value="ECO:0007669"/>
    <property type="project" value="UniProtKB-KW"/>
</dbReference>
<dbReference type="PANTHER" id="PTHR43024">
    <property type="entry name" value="UDP-N-ACETYLMURAMOYL-TRIPEPTIDE--D-ALANYL-D-ALANINE LIGASE"/>
    <property type="match status" value="1"/>
</dbReference>
<evidence type="ECO:0000256" key="5">
    <source>
        <dbReference type="ARBA" id="ARBA00022840"/>
    </source>
</evidence>
<evidence type="ECO:0000256" key="9">
    <source>
        <dbReference type="ARBA" id="ARBA00023316"/>
    </source>
</evidence>
<keyword evidence="2 10" id="KW-0436">Ligase</keyword>
<keyword evidence="9 10" id="KW-0961">Cell wall biogenesis/degradation</keyword>
<feature type="domain" description="Mur ligase central" evidence="14">
    <location>
        <begin position="120"/>
        <end position="309"/>
    </location>
</feature>
<feature type="binding site" evidence="10">
    <location>
        <begin position="122"/>
        <end position="128"/>
    </location>
    <ligand>
        <name>ATP</name>
        <dbReference type="ChEBI" id="CHEBI:30616"/>
    </ligand>
</feature>
<dbReference type="Pfam" id="PF08245">
    <property type="entry name" value="Mur_ligase_M"/>
    <property type="match status" value="1"/>
</dbReference>
<dbReference type="Gene3D" id="3.40.1390.10">
    <property type="entry name" value="MurE/MurF, N-terminal domain"/>
    <property type="match status" value="1"/>
</dbReference>
<dbReference type="InterPro" id="IPR000713">
    <property type="entry name" value="Mur_ligase_N"/>
</dbReference>
<dbReference type="InterPro" id="IPR005863">
    <property type="entry name" value="UDP-N-AcMur_synth"/>
</dbReference>
<dbReference type="GO" id="GO:0005524">
    <property type="term" value="F:ATP binding"/>
    <property type="evidence" value="ECO:0007669"/>
    <property type="project" value="UniProtKB-UniRule"/>
</dbReference>
<dbReference type="Gene3D" id="3.90.190.20">
    <property type="entry name" value="Mur ligase, C-terminal domain"/>
    <property type="match status" value="1"/>
</dbReference>
<evidence type="ECO:0000256" key="4">
    <source>
        <dbReference type="ARBA" id="ARBA00022741"/>
    </source>
</evidence>
<dbReference type="SUPFAM" id="SSF53623">
    <property type="entry name" value="MurD-like peptide ligases, catalytic domain"/>
    <property type="match status" value="1"/>
</dbReference>
<dbReference type="SUPFAM" id="SSF63418">
    <property type="entry name" value="MurE/MurF N-terminal domain"/>
    <property type="match status" value="1"/>
</dbReference>
<dbReference type="InterPro" id="IPR051046">
    <property type="entry name" value="MurCDEF_CellWall_CoF430Synth"/>
</dbReference>
<dbReference type="InterPro" id="IPR013221">
    <property type="entry name" value="Mur_ligase_cen"/>
</dbReference>